<name>L1L4I1_9ACTN</name>
<organism evidence="1 2">
    <name type="scientific">Streptomyces ipomoeae 91-03</name>
    <dbReference type="NCBI Taxonomy" id="698759"/>
    <lineage>
        <taxon>Bacteria</taxon>
        <taxon>Bacillati</taxon>
        <taxon>Actinomycetota</taxon>
        <taxon>Actinomycetes</taxon>
        <taxon>Kitasatosporales</taxon>
        <taxon>Streptomycetaceae</taxon>
        <taxon>Streptomyces</taxon>
    </lineage>
</organism>
<dbReference type="EMBL" id="AEJC01000118">
    <property type="protein sequence ID" value="EKX67797.1"/>
    <property type="molecule type" value="Genomic_DNA"/>
</dbReference>
<comment type="caution">
    <text evidence="1">The sequence shown here is derived from an EMBL/GenBank/DDBJ whole genome shotgun (WGS) entry which is preliminary data.</text>
</comment>
<accession>L1L4I1</accession>
<dbReference type="Proteomes" id="UP000010411">
    <property type="component" value="Unassembled WGS sequence"/>
</dbReference>
<evidence type="ECO:0000313" key="2">
    <source>
        <dbReference type="Proteomes" id="UP000010411"/>
    </source>
</evidence>
<keyword evidence="2" id="KW-1185">Reference proteome</keyword>
<gene>
    <name evidence="1" type="ORF">STRIP9103_05568</name>
</gene>
<reference evidence="1 2" key="1">
    <citation type="submission" date="2012-11" db="EMBL/GenBank/DDBJ databases">
        <authorList>
            <person name="Huguet-Tapia J.C."/>
            <person name="Durkin A.S."/>
            <person name="Pettis G.S."/>
            <person name="Badger J.H."/>
        </authorList>
    </citation>
    <scope>NUCLEOTIDE SEQUENCE [LARGE SCALE GENOMIC DNA]</scope>
    <source>
        <strain evidence="1 2">91-03</strain>
    </source>
</reference>
<proteinExistence type="predicted"/>
<protein>
    <submittedName>
        <fullName evidence="1">Uncharacterized protein</fullName>
    </submittedName>
</protein>
<dbReference type="AlphaFoldDB" id="L1L4I1"/>
<evidence type="ECO:0000313" key="1">
    <source>
        <dbReference type="EMBL" id="EKX67797.1"/>
    </source>
</evidence>
<sequence>MPPRWIPTARTRHSAHEAFPLSRHAPERFQLPAPTAILRWRCRRGTRGEAIIGNPNLTEAVERQLFQAQESLHERVVDRAPCGAR</sequence>